<sequence length="103" mass="10843">MTPCGVACLVSLTGSICTAQISIAITAAFMVIVPRSASFRSPGNSGWLCSHPFHFNIAVANVCSHPVGSRLKPLSSILQAKRNLVDVNKFPNPSGTCSKLVML</sequence>
<proteinExistence type="predicted"/>
<evidence type="ECO:0000313" key="1">
    <source>
        <dbReference type="EMBL" id="KAI1612364.1"/>
    </source>
</evidence>
<accession>A0AAN6DVV9</accession>
<dbReference type="EMBL" id="MU404354">
    <property type="protein sequence ID" value="KAI1612364.1"/>
    <property type="molecule type" value="Genomic_DNA"/>
</dbReference>
<comment type="caution">
    <text evidence="1">The sequence shown here is derived from an EMBL/GenBank/DDBJ whole genome shotgun (WGS) entry which is preliminary data.</text>
</comment>
<dbReference type="AlphaFoldDB" id="A0AAN6DVV9"/>
<organism evidence="1 2">
    <name type="scientific">Exophiala viscosa</name>
    <dbReference type="NCBI Taxonomy" id="2486360"/>
    <lineage>
        <taxon>Eukaryota</taxon>
        <taxon>Fungi</taxon>
        <taxon>Dikarya</taxon>
        <taxon>Ascomycota</taxon>
        <taxon>Pezizomycotina</taxon>
        <taxon>Eurotiomycetes</taxon>
        <taxon>Chaetothyriomycetidae</taxon>
        <taxon>Chaetothyriales</taxon>
        <taxon>Herpotrichiellaceae</taxon>
        <taxon>Exophiala</taxon>
    </lineage>
</organism>
<name>A0AAN6DVV9_9EURO</name>
<keyword evidence="2" id="KW-1185">Reference proteome</keyword>
<reference evidence="1" key="1">
    <citation type="journal article" date="2022" name="bioRxiv">
        <title>Deciphering the potential niche of two novel black yeast fungi from a biological soil crust based on their genomes, phenotypes, and melanin regulation.</title>
        <authorList>
            <consortium name="DOE Joint Genome Institute"/>
            <person name="Carr E.C."/>
            <person name="Barton Q."/>
            <person name="Grambo S."/>
            <person name="Sullivan M."/>
            <person name="Renfro C.M."/>
            <person name="Kuo A."/>
            <person name="Pangilinan J."/>
            <person name="Lipzen A."/>
            <person name="Keymanesh K."/>
            <person name="Savage E."/>
            <person name="Barry K."/>
            <person name="Grigoriev I.V."/>
            <person name="Riekhof W.R."/>
            <person name="Harris S.S."/>
        </authorList>
    </citation>
    <scope>NUCLEOTIDE SEQUENCE</scope>
    <source>
        <strain evidence="1">JF 03-4F</strain>
    </source>
</reference>
<protein>
    <submittedName>
        <fullName evidence="1">Uncharacterized protein</fullName>
    </submittedName>
</protein>
<dbReference type="Proteomes" id="UP001203852">
    <property type="component" value="Unassembled WGS sequence"/>
</dbReference>
<evidence type="ECO:0000313" key="2">
    <source>
        <dbReference type="Proteomes" id="UP001203852"/>
    </source>
</evidence>
<gene>
    <name evidence="1" type="ORF">EDD36DRAFT_436769</name>
</gene>